<dbReference type="Proteomes" id="UP000310708">
    <property type="component" value="Unassembled WGS sequence"/>
</dbReference>
<evidence type="ECO:0000256" key="7">
    <source>
        <dbReference type="ARBA" id="ARBA00023157"/>
    </source>
</evidence>
<dbReference type="Proteomes" id="UP000310685">
    <property type="component" value="Unassembled WGS sequence"/>
</dbReference>
<keyword evidence="4 8" id="KW-0274">FAD</keyword>
<evidence type="ECO:0000259" key="9">
    <source>
        <dbReference type="PROSITE" id="PS51324"/>
    </source>
</evidence>
<evidence type="ECO:0000256" key="4">
    <source>
        <dbReference type="ARBA" id="ARBA00022827"/>
    </source>
</evidence>
<proteinExistence type="predicted"/>
<name>A0A4T0NUD1_9BASI</name>
<evidence type="ECO:0000256" key="8">
    <source>
        <dbReference type="RuleBase" id="RU371123"/>
    </source>
</evidence>
<protein>
    <recommendedName>
        <fullName evidence="8">Sulfhydryl oxidase</fullName>
        <ecNumber evidence="8">1.8.3.2</ecNumber>
    </recommendedName>
</protein>
<dbReference type="GO" id="GO:0050660">
    <property type="term" value="F:flavin adenine dinucleotide binding"/>
    <property type="evidence" value="ECO:0007669"/>
    <property type="project" value="TreeGrafter"/>
</dbReference>
<keyword evidence="7" id="KW-1015">Disulfide bond</keyword>
<comment type="caution">
    <text evidence="13">The sequence shown here is derived from an EMBL/GenBank/DDBJ whole genome shotgun (WGS) entry which is preliminary data.</text>
</comment>
<evidence type="ECO:0000313" key="15">
    <source>
        <dbReference type="Proteomes" id="UP000305647"/>
    </source>
</evidence>
<evidence type="ECO:0000256" key="5">
    <source>
        <dbReference type="ARBA" id="ARBA00023002"/>
    </source>
</evidence>
<dbReference type="EMBL" id="SPRC01000007">
    <property type="protein sequence ID" value="TIB81509.1"/>
    <property type="molecule type" value="Genomic_DNA"/>
</dbReference>
<keyword evidence="6" id="KW-0496">Mitochondrion</keyword>
<keyword evidence="5 8" id="KW-0560">Oxidoreductase</keyword>
<comment type="catalytic activity">
    <reaction evidence="8">
        <text>2 R'C(R)SH + O2 = R'C(R)S-S(R)CR' + H2O2</text>
        <dbReference type="Rhea" id="RHEA:17357"/>
        <dbReference type="ChEBI" id="CHEBI:15379"/>
        <dbReference type="ChEBI" id="CHEBI:16240"/>
        <dbReference type="ChEBI" id="CHEBI:16520"/>
        <dbReference type="ChEBI" id="CHEBI:17412"/>
        <dbReference type="EC" id="1.8.3.2"/>
    </reaction>
</comment>
<evidence type="ECO:0000256" key="1">
    <source>
        <dbReference type="ARBA" id="ARBA00001974"/>
    </source>
</evidence>
<accession>A0A4T0NUD1</accession>
<dbReference type="PANTHER" id="PTHR12645">
    <property type="entry name" value="ALR/ERV"/>
    <property type="match status" value="1"/>
</dbReference>
<dbReference type="EMBL" id="SPRH01000002">
    <property type="protein sequence ID" value="TIC04772.1"/>
    <property type="molecule type" value="Genomic_DNA"/>
</dbReference>
<gene>
    <name evidence="13" type="ORF">E3Q01_00440</name>
    <name evidence="14" type="ORF">E3Q02_00809</name>
    <name evidence="12" type="ORF">E3Q10_01028</name>
    <name evidence="11" type="ORF">E3Q17_00235</name>
    <name evidence="10" type="ORF">E3Q22_00974</name>
</gene>
<dbReference type="InterPro" id="IPR039799">
    <property type="entry name" value="ALR/ERV"/>
</dbReference>
<evidence type="ECO:0000313" key="11">
    <source>
        <dbReference type="EMBL" id="TIC04772.1"/>
    </source>
</evidence>
<dbReference type="Proteomes" id="UP000307169">
    <property type="component" value="Unassembled WGS sequence"/>
</dbReference>
<evidence type="ECO:0000313" key="16">
    <source>
        <dbReference type="Proteomes" id="UP000307169"/>
    </source>
</evidence>
<dbReference type="Proteomes" id="UP000305647">
    <property type="component" value="Unassembled WGS sequence"/>
</dbReference>
<dbReference type="Proteomes" id="UP000309601">
    <property type="component" value="Unassembled WGS sequence"/>
</dbReference>
<evidence type="ECO:0000313" key="17">
    <source>
        <dbReference type="Proteomes" id="UP000309601"/>
    </source>
</evidence>
<dbReference type="AlphaFoldDB" id="A0A4T0NUD1"/>
<evidence type="ECO:0000313" key="19">
    <source>
        <dbReference type="Proteomes" id="UP000310708"/>
    </source>
</evidence>
<evidence type="ECO:0000313" key="13">
    <source>
        <dbReference type="EMBL" id="TIC69528.1"/>
    </source>
</evidence>
<comment type="cofactor">
    <cofactor evidence="1 8">
        <name>FAD</name>
        <dbReference type="ChEBI" id="CHEBI:57692"/>
    </cofactor>
</comment>
<evidence type="ECO:0000256" key="2">
    <source>
        <dbReference type="ARBA" id="ARBA00004569"/>
    </source>
</evidence>
<dbReference type="InterPro" id="IPR036774">
    <property type="entry name" value="ERV/ALR_sulphydryl_oxid_sf"/>
</dbReference>
<dbReference type="PANTHER" id="PTHR12645:SF0">
    <property type="entry name" value="FAD-LINKED SULFHYDRYL OXIDASE ALR"/>
    <property type="match status" value="1"/>
</dbReference>
<evidence type="ECO:0000313" key="10">
    <source>
        <dbReference type="EMBL" id="TIB81509.1"/>
    </source>
</evidence>
<keyword evidence="3 8" id="KW-0285">Flavoprotein</keyword>
<evidence type="ECO:0000313" key="18">
    <source>
        <dbReference type="Proteomes" id="UP000310685"/>
    </source>
</evidence>
<reference evidence="15 16" key="1">
    <citation type="submission" date="2019-03" db="EMBL/GenBank/DDBJ databases">
        <title>Sequencing 25 genomes of Wallemia mellicola.</title>
        <authorList>
            <person name="Gostincar C."/>
        </authorList>
    </citation>
    <scope>NUCLEOTIDE SEQUENCE [LARGE SCALE GENOMIC DNA]</scope>
    <source>
        <strain evidence="11 16">EXF-1262</strain>
        <strain evidence="14 17">EXF-1274</strain>
        <strain evidence="10 18">EXF-6152</strain>
        <strain evidence="13 19">EXF-757</strain>
        <strain evidence="12 15">EXF-8738</strain>
    </source>
</reference>
<evidence type="ECO:0000313" key="14">
    <source>
        <dbReference type="EMBL" id="TIC69923.1"/>
    </source>
</evidence>
<dbReference type="EMBL" id="SPRO01000007">
    <property type="protein sequence ID" value="TIC32774.1"/>
    <property type="molecule type" value="Genomic_DNA"/>
</dbReference>
<dbReference type="EMBL" id="SPRX01000003">
    <property type="protein sequence ID" value="TIC69528.1"/>
    <property type="molecule type" value="Genomic_DNA"/>
</dbReference>
<dbReference type="InterPro" id="IPR017905">
    <property type="entry name" value="ERV/ALR_sulphydryl_oxidase"/>
</dbReference>
<evidence type="ECO:0000256" key="6">
    <source>
        <dbReference type="ARBA" id="ARBA00023128"/>
    </source>
</evidence>
<dbReference type="PROSITE" id="PS51324">
    <property type="entry name" value="ERV_ALR"/>
    <property type="match status" value="1"/>
</dbReference>
<dbReference type="FunFam" id="1.20.120.310:FF:000003">
    <property type="entry name" value="Sulfhydryl oxidase"/>
    <property type="match status" value="1"/>
</dbReference>
<dbReference type="OMA" id="TWMCEAH"/>
<organism evidence="13 19">
    <name type="scientific">Wallemia mellicola</name>
    <dbReference type="NCBI Taxonomy" id="1708541"/>
    <lineage>
        <taxon>Eukaryota</taxon>
        <taxon>Fungi</taxon>
        <taxon>Dikarya</taxon>
        <taxon>Basidiomycota</taxon>
        <taxon>Wallemiomycotina</taxon>
        <taxon>Wallemiomycetes</taxon>
        <taxon>Wallemiales</taxon>
        <taxon>Wallemiaceae</taxon>
        <taxon>Wallemia</taxon>
    </lineage>
</organism>
<dbReference type="GO" id="GO:0005758">
    <property type="term" value="C:mitochondrial intermembrane space"/>
    <property type="evidence" value="ECO:0007669"/>
    <property type="project" value="UniProtKB-SubCell"/>
</dbReference>
<evidence type="ECO:0000256" key="3">
    <source>
        <dbReference type="ARBA" id="ARBA00022630"/>
    </source>
</evidence>
<dbReference type="Pfam" id="PF04777">
    <property type="entry name" value="Evr1_Alr"/>
    <property type="match status" value="1"/>
</dbReference>
<dbReference type="SUPFAM" id="SSF69000">
    <property type="entry name" value="FAD-dependent thiol oxidase"/>
    <property type="match status" value="1"/>
</dbReference>
<feature type="domain" description="ERV/ALR sulfhydryl oxidase" evidence="9">
    <location>
        <begin position="51"/>
        <end position="151"/>
    </location>
</feature>
<dbReference type="Gene3D" id="1.20.120.310">
    <property type="entry name" value="ERV/ALR sulfhydryl oxidase domain"/>
    <property type="match status" value="1"/>
</dbReference>
<evidence type="ECO:0000313" key="12">
    <source>
        <dbReference type="EMBL" id="TIC32774.1"/>
    </source>
</evidence>
<dbReference type="GO" id="GO:0016971">
    <property type="term" value="F:flavin-dependent sulfhydryl oxidase activity"/>
    <property type="evidence" value="ECO:0007669"/>
    <property type="project" value="InterPro"/>
</dbReference>
<comment type="subcellular location">
    <subcellularLocation>
        <location evidence="2">Mitochondrion intermembrane space</location>
    </subcellularLocation>
</comment>
<sequence>MQIPLGPDGKPCKPCVSFKDWTKLQKKNEIKKEPSSLERIAKVTLADKFGCPVDADELGRHTWTFLHTSAAYYPPAASESQQNQMRNLINSVGTFYPCGDCAGHLRKYVKQYPPQVHSRSALELWLCQMHNEVNVRLGKDEFDCNKVGQRWRDGWNDKSCD</sequence>
<dbReference type="EC" id="1.8.3.2" evidence="8"/>
<dbReference type="EMBL" id="SPRW01000005">
    <property type="protein sequence ID" value="TIC69923.1"/>
    <property type="molecule type" value="Genomic_DNA"/>
</dbReference>